<gene>
    <name evidence="1" type="ORF">ILUMI_02621</name>
</gene>
<accession>A0A8K0DCE2</accession>
<comment type="caution">
    <text evidence="1">The sequence shown here is derived from an EMBL/GenBank/DDBJ whole genome shotgun (WGS) entry which is preliminary data.</text>
</comment>
<dbReference type="OrthoDB" id="10052321at2759"/>
<dbReference type="PANTHER" id="PTHR13071:SF4">
    <property type="entry name" value="SMALL RIBOSOMAL SUBUNIT PROTEIN MS22"/>
    <property type="match status" value="1"/>
</dbReference>
<proteinExistence type="predicted"/>
<evidence type="ECO:0008006" key="3">
    <source>
        <dbReference type="Google" id="ProtNLM"/>
    </source>
</evidence>
<sequence>MSIFRNLQGILTQIPFKYNAIYPVHMNACLIRLLSYVPAEYGPERDPAPLYFNPEVQSLLKSLTRVNLDRVFRKRKLGDKALEIPTYKFMTDEQLQETIEEAKKRADELLQMPPVVQVRKPIDRIIVKDPALQGLDSSRHIFTDVSFGIKDSDRLIVIREPDGTLKEADWAVRDRMNQLYFPKPCRSLKMPRLFQEEYLSNLLSHKEYIFVLDRACTQFEPDNPDYQRVTSITYQHINDNDDFEILRSTRHFGPLAFYLTWFKNIDNLLLELIETAHIDNANNLLQLYGKIHSVQYNTQELQSLEGITEYIKTAAQKKGPLELAVQAYKDLERQRNELKQGIQVAHGLA</sequence>
<dbReference type="Proteomes" id="UP000801492">
    <property type="component" value="Unassembled WGS sequence"/>
</dbReference>
<dbReference type="Pfam" id="PF10245">
    <property type="entry name" value="MRP-S22"/>
    <property type="match status" value="1"/>
</dbReference>
<dbReference type="AlphaFoldDB" id="A0A8K0DCE2"/>
<dbReference type="InterPro" id="IPR019374">
    <property type="entry name" value="Ribosomal_mS22"/>
</dbReference>
<dbReference type="PANTHER" id="PTHR13071">
    <property type="entry name" value="MITOCHONDRIAL 28S RIBOSOMAL PROTEIN S22"/>
    <property type="match status" value="1"/>
</dbReference>
<name>A0A8K0DCE2_IGNLU</name>
<dbReference type="GO" id="GO:0003735">
    <property type="term" value="F:structural constituent of ribosome"/>
    <property type="evidence" value="ECO:0007669"/>
    <property type="project" value="TreeGrafter"/>
</dbReference>
<dbReference type="EMBL" id="VTPC01000996">
    <property type="protein sequence ID" value="KAF2903548.1"/>
    <property type="molecule type" value="Genomic_DNA"/>
</dbReference>
<evidence type="ECO:0000313" key="2">
    <source>
        <dbReference type="Proteomes" id="UP000801492"/>
    </source>
</evidence>
<organism evidence="1 2">
    <name type="scientific">Ignelater luminosus</name>
    <name type="common">Cucubano</name>
    <name type="synonym">Pyrophorus luminosus</name>
    <dbReference type="NCBI Taxonomy" id="2038154"/>
    <lineage>
        <taxon>Eukaryota</taxon>
        <taxon>Metazoa</taxon>
        <taxon>Ecdysozoa</taxon>
        <taxon>Arthropoda</taxon>
        <taxon>Hexapoda</taxon>
        <taxon>Insecta</taxon>
        <taxon>Pterygota</taxon>
        <taxon>Neoptera</taxon>
        <taxon>Endopterygota</taxon>
        <taxon>Coleoptera</taxon>
        <taxon>Polyphaga</taxon>
        <taxon>Elateriformia</taxon>
        <taxon>Elateroidea</taxon>
        <taxon>Elateridae</taxon>
        <taxon>Agrypninae</taxon>
        <taxon>Pyrophorini</taxon>
        <taxon>Ignelater</taxon>
    </lineage>
</organism>
<keyword evidence="2" id="KW-1185">Reference proteome</keyword>
<reference evidence="1" key="1">
    <citation type="submission" date="2019-08" db="EMBL/GenBank/DDBJ databases">
        <title>The genome of the North American firefly Photinus pyralis.</title>
        <authorList>
            <consortium name="Photinus pyralis genome working group"/>
            <person name="Fallon T.R."/>
            <person name="Sander Lower S.E."/>
            <person name="Weng J.-K."/>
        </authorList>
    </citation>
    <scope>NUCLEOTIDE SEQUENCE</scope>
    <source>
        <strain evidence="1">TRF0915ILg1</strain>
        <tissue evidence="1">Whole body</tissue>
    </source>
</reference>
<protein>
    <recommendedName>
        <fullName evidence="3">28S ribosomal protein S22, mitochondrial</fullName>
    </recommendedName>
</protein>
<dbReference type="GO" id="GO:0005763">
    <property type="term" value="C:mitochondrial small ribosomal subunit"/>
    <property type="evidence" value="ECO:0007669"/>
    <property type="project" value="TreeGrafter"/>
</dbReference>
<evidence type="ECO:0000313" key="1">
    <source>
        <dbReference type="EMBL" id="KAF2903548.1"/>
    </source>
</evidence>